<keyword evidence="4" id="KW-0961">Cell wall biogenesis/degradation</keyword>
<dbReference type="AlphaFoldDB" id="A0A7S4DGM1"/>
<name>A0A7S4DGM1_9EUKA</name>
<feature type="region of interest" description="Disordered" evidence="5">
    <location>
        <begin position="374"/>
        <end position="400"/>
    </location>
</feature>
<dbReference type="GO" id="GO:0071555">
    <property type="term" value="P:cell wall organization"/>
    <property type="evidence" value="ECO:0007669"/>
    <property type="project" value="UniProtKB-KW"/>
</dbReference>
<accession>A0A7S4DGM1</accession>
<feature type="domain" description="N-acetylmuramoyl-L-alanine amidase" evidence="6">
    <location>
        <begin position="472"/>
        <end position="601"/>
    </location>
</feature>
<sequence>MASTCKGCKGDATGRCVCQPEANAQAPESNAMMQTELPLAEPLSEFSNYFAPVLPSPNQLVSNRMIPTTPASGGTMSAAMAANSIKSICEAQRRLGAGADASASQPNPIASPEAAASHSSIVADRPQKFAMESTKRKELQVKLACGITLRNVEGKWKILCPYCGTTTVRFYRTPHEGCAKSKKEFRCHILEDKCMGMRIDQDLRSTLLVEKKKLTGKTYRNLTKDMLFKLNCDIPETLRGTLKELRKTNTYIERCVDEAYSHCVSAGLIQTSKPTKPIDAHSDKHPEDKKNVSPGTFLKVKYGGRCLIVGKISNFDTVSALRDKIALICHLGDSEFDVLFKDSSHDDVQITTNESLSYAYQSSVANDQHSKTFHVVHRPPDSKSSKRNRPSPMLEPIPQPEKEVEDVAEMLGQMQISTQTFVKALNENNKFRLGAVTSLIGAHIPAYGLSAKSWKDGLHFHKFLAPDRRLLHPERIRKENVSVSMIIISATRQTTETLEKTFHLTGISQHYIIQRDGSVVQVVDEQHRARHCKNGSWGKNEDLNSRSIGIIVQVAHDYSYLPTQQSTVGTLCTQICKRHRIAPWNVLGFNEVVRGNCAAPGQLNWGYLHKNYQVGLWPRSIDVKEMRKRAPGICRAQVRNGNEWLLEAANLLQRDFEKHLETWGYDTNPDDAANVFQRRYALKSKKQAQGAIIDLLLQRSSLVKTSVSSASAPKHGMCVD</sequence>
<reference evidence="7" key="1">
    <citation type="submission" date="2021-01" db="EMBL/GenBank/DDBJ databases">
        <authorList>
            <person name="Corre E."/>
            <person name="Pelletier E."/>
            <person name="Niang G."/>
            <person name="Scheremetjew M."/>
            <person name="Finn R."/>
            <person name="Kale V."/>
            <person name="Holt S."/>
            <person name="Cochrane G."/>
            <person name="Meng A."/>
            <person name="Brown T."/>
            <person name="Cohen L."/>
        </authorList>
    </citation>
    <scope>NUCLEOTIDE SEQUENCE</scope>
    <source>
        <strain evidence="7">CCCM811</strain>
    </source>
</reference>
<evidence type="ECO:0000256" key="1">
    <source>
        <dbReference type="ARBA" id="ARBA00001561"/>
    </source>
</evidence>
<dbReference type="InterPro" id="IPR051206">
    <property type="entry name" value="NAMLAA_amidase_2"/>
</dbReference>
<evidence type="ECO:0000256" key="5">
    <source>
        <dbReference type="SAM" id="MobiDB-lite"/>
    </source>
</evidence>
<dbReference type="Pfam" id="PF01510">
    <property type="entry name" value="Amidase_2"/>
    <property type="match status" value="1"/>
</dbReference>
<evidence type="ECO:0000256" key="4">
    <source>
        <dbReference type="ARBA" id="ARBA00023316"/>
    </source>
</evidence>
<dbReference type="GO" id="GO:0009253">
    <property type="term" value="P:peptidoglycan catabolic process"/>
    <property type="evidence" value="ECO:0007669"/>
    <property type="project" value="InterPro"/>
</dbReference>
<evidence type="ECO:0000259" key="6">
    <source>
        <dbReference type="SMART" id="SM00644"/>
    </source>
</evidence>
<dbReference type="SMART" id="SM00644">
    <property type="entry name" value="Ami_2"/>
    <property type="match status" value="1"/>
</dbReference>
<proteinExistence type="predicted"/>
<evidence type="ECO:0000256" key="3">
    <source>
        <dbReference type="ARBA" id="ARBA00022801"/>
    </source>
</evidence>
<dbReference type="PANTHER" id="PTHR30417">
    <property type="entry name" value="N-ACETYLMURAMOYL-L-ALANINE AMIDASE AMID"/>
    <property type="match status" value="1"/>
</dbReference>
<dbReference type="CDD" id="cd05992">
    <property type="entry name" value="PB1"/>
    <property type="match status" value="1"/>
</dbReference>
<dbReference type="SUPFAM" id="SSF55846">
    <property type="entry name" value="N-acetylmuramoyl-L-alanine amidase-like"/>
    <property type="match status" value="1"/>
</dbReference>
<dbReference type="InterPro" id="IPR036505">
    <property type="entry name" value="Amidase/PGRP_sf"/>
</dbReference>
<dbReference type="GO" id="GO:0009254">
    <property type="term" value="P:peptidoglycan turnover"/>
    <property type="evidence" value="ECO:0007669"/>
    <property type="project" value="TreeGrafter"/>
</dbReference>
<dbReference type="InterPro" id="IPR002502">
    <property type="entry name" value="Amidase_domain"/>
</dbReference>
<dbReference type="GO" id="GO:0008745">
    <property type="term" value="F:N-acetylmuramoyl-L-alanine amidase activity"/>
    <property type="evidence" value="ECO:0007669"/>
    <property type="project" value="UniProtKB-EC"/>
</dbReference>
<gene>
    <name evidence="7" type="ORF">LGLO00237_LOCUS2877</name>
</gene>
<dbReference type="EC" id="3.5.1.28" evidence="2"/>
<organism evidence="7">
    <name type="scientific">Lotharella globosa</name>
    <dbReference type="NCBI Taxonomy" id="91324"/>
    <lineage>
        <taxon>Eukaryota</taxon>
        <taxon>Sar</taxon>
        <taxon>Rhizaria</taxon>
        <taxon>Cercozoa</taxon>
        <taxon>Chlorarachniophyceae</taxon>
        <taxon>Lotharella</taxon>
    </lineage>
</organism>
<dbReference type="CDD" id="cd06583">
    <property type="entry name" value="PGRP"/>
    <property type="match status" value="1"/>
</dbReference>
<evidence type="ECO:0000256" key="2">
    <source>
        <dbReference type="ARBA" id="ARBA00011901"/>
    </source>
</evidence>
<feature type="region of interest" description="Disordered" evidence="5">
    <location>
        <begin position="100"/>
        <end position="121"/>
    </location>
</feature>
<dbReference type="Gene3D" id="3.40.80.10">
    <property type="entry name" value="Peptidoglycan recognition protein-like"/>
    <property type="match status" value="1"/>
</dbReference>
<protein>
    <recommendedName>
        <fullName evidence="2">N-acetylmuramoyl-L-alanine amidase</fullName>
        <ecNumber evidence="2">3.5.1.28</ecNumber>
    </recommendedName>
</protein>
<dbReference type="PANTHER" id="PTHR30417:SF1">
    <property type="entry name" value="N-ACETYLMURAMOYL-L-ALANINE AMIDASE AMID"/>
    <property type="match status" value="1"/>
</dbReference>
<dbReference type="EMBL" id="HBIV01004127">
    <property type="protein sequence ID" value="CAE0648184.1"/>
    <property type="molecule type" value="Transcribed_RNA"/>
</dbReference>
<dbReference type="SUPFAM" id="SSF54277">
    <property type="entry name" value="CAD &amp; PB1 domains"/>
    <property type="match status" value="1"/>
</dbReference>
<keyword evidence="3" id="KW-0378">Hydrolase</keyword>
<evidence type="ECO:0000313" key="7">
    <source>
        <dbReference type="EMBL" id="CAE0648184.1"/>
    </source>
</evidence>
<comment type="catalytic activity">
    <reaction evidence="1">
        <text>Hydrolyzes the link between N-acetylmuramoyl residues and L-amino acid residues in certain cell-wall glycopeptides.</text>
        <dbReference type="EC" id="3.5.1.28"/>
    </reaction>
</comment>